<dbReference type="OrthoDB" id="8780920at2"/>
<comment type="caution">
    <text evidence="2">The sequence shown here is derived from an EMBL/GenBank/DDBJ whole genome shotgun (WGS) entry which is preliminary data.</text>
</comment>
<dbReference type="EMBL" id="RCZI01000003">
    <property type="protein sequence ID" value="TPG27951.1"/>
    <property type="molecule type" value="Genomic_DNA"/>
</dbReference>
<dbReference type="RefSeq" id="WP_140842373.1">
    <property type="nucleotide sequence ID" value="NZ_RCZI01000003.1"/>
</dbReference>
<evidence type="ECO:0000313" key="3">
    <source>
        <dbReference type="Proteomes" id="UP000319212"/>
    </source>
</evidence>
<protein>
    <recommendedName>
        <fullName evidence="4">Lipoprotein</fullName>
    </recommendedName>
</protein>
<dbReference type="Proteomes" id="UP000319212">
    <property type="component" value="Unassembled WGS sequence"/>
</dbReference>
<evidence type="ECO:0000256" key="1">
    <source>
        <dbReference type="SAM" id="SignalP"/>
    </source>
</evidence>
<name>A0A502DUH9_9BURK</name>
<feature type="chain" id="PRO_5021404478" description="Lipoprotein" evidence="1">
    <location>
        <begin position="19"/>
        <end position="163"/>
    </location>
</feature>
<accession>A0A502DUH9</accession>
<keyword evidence="1" id="KW-0732">Signal</keyword>
<reference evidence="2 3" key="1">
    <citation type="journal article" date="2019" name="Environ. Microbiol.">
        <title>Species interactions and distinct microbial communities in high Arctic permafrost affected cryosols are associated with the CH4 and CO2 gas fluxes.</title>
        <authorList>
            <person name="Altshuler I."/>
            <person name="Hamel J."/>
            <person name="Turney S."/>
            <person name="Magnuson E."/>
            <person name="Levesque R."/>
            <person name="Greer C."/>
            <person name="Whyte L.G."/>
        </authorList>
    </citation>
    <scope>NUCLEOTIDE SEQUENCE [LARGE SCALE GENOMIC DNA]</scope>
    <source>
        <strain evidence="2 3">S06.C</strain>
    </source>
</reference>
<dbReference type="PROSITE" id="PS51257">
    <property type="entry name" value="PROKAR_LIPOPROTEIN"/>
    <property type="match status" value="1"/>
</dbReference>
<organism evidence="2 3">
    <name type="scientific">Variovorax guangxiensis</name>
    <dbReference type="NCBI Taxonomy" id="1775474"/>
    <lineage>
        <taxon>Bacteria</taxon>
        <taxon>Pseudomonadati</taxon>
        <taxon>Pseudomonadota</taxon>
        <taxon>Betaproteobacteria</taxon>
        <taxon>Burkholderiales</taxon>
        <taxon>Comamonadaceae</taxon>
        <taxon>Variovorax</taxon>
    </lineage>
</organism>
<feature type="signal peptide" evidence="1">
    <location>
        <begin position="1"/>
        <end position="18"/>
    </location>
</feature>
<gene>
    <name evidence="2" type="ORF">EAH82_12680</name>
</gene>
<proteinExistence type="predicted"/>
<sequence length="163" mass="16500">MSRLACVSASLAAALAIAGCSAIGGLAGGVAGIASGAATANPAVGVAIGIGVNAVVDESIKTVLRRWSHEEQTVIAEAVGAMAVGERRRWAVSHPLPYSDTRGTVTVTRAFDTPLAPCKEALFSAAGERGGDAPPFVTTVCRAEDGWSWALAEPATARWGALQ</sequence>
<dbReference type="AlphaFoldDB" id="A0A502DUH9"/>
<evidence type="ECO:0008006" key="4">
    <source>
        <dbReference type="Google" id="ProtNLM"/>
    </source>
</evidence>
<evidence type="ECO:0000313" key="2">
    <source>
        <dbReference type="EMBL" id="TPG27951.1"/>
    </source>
</evidence>